<gene>
    <name evidence="2" type="ORF">PCOR1329_LOCUS43393</name>
</gene>
<reference evidence="2" key="1">
    <citation type="submission" date="2023-10" db="EMBL/GenBank/DDBJ databases">
        <authorList>
            <person name="Chen Y."/>
            <person name="Shah S."/>
            <person name="Dougan E. K."/>
            <person name="Thang M."/>
            <person name="Chan C."/>
        </authorList>
    </citation>
    <scope>NUCLEOTIDE SEQUENCE [LARGE SCALE GENOMIC DNA]</scope>
</reference>
<dbReference type="Proteomes" id="UP001189429">
    <property type="component" value="Unassembled WGS sequence"/>
</dbReference>
<accession>A0ABN9TY42</accession>
<feature type="compositionally biased region" description="Polar residues" evidence="1">
    <location>
        <begin position="447"/>
        <end position="458"/>
    </location>
</feature>
<proteinExistence type="predicted"/>
<organism evidence="2 3">
    <name type="scientific">Prorocentrum cordatum</name>
    <dbReference type="NCBI Taxonomy" id="2364126"/>
    <lineage>
        <taxon>Eukaryota</taxon>
        <taxon>Sar</taxon>
        <taxon>Alveolata</taxon>
        <taxon>Dinophyceae</taxon>
        <taxon>Prorocentrales</taxon>
        <taxon>Prorocentraceae</taxon>
        <taxon>Prorocentrum</taxon>
    </lineage>
</organism>
<evidence type="ECO:0000256" key="1">
    <source>
        <dbReference type="SAM" id="MobiDB-lite"/>
    </source>
</evidence>
<name>A0ABN9TY42_9DINO</name>
<comment type="caution">
    <text evidence="2">The sequence shown here is derived from an EMBL/GenBank/DDBJ whole genome shotgun (WGS) entry which is preliminary data.</text>
</comment>
<evidence type="ECO:0000313" key="3">
    <source>
        <dbReference type="Proteomes" id="UP001189429"/>
    </source>
</evidence>
<feature type="region of interest" description="Disordered" evidence="1">
    <location>
        <begin position="791"/>
        <end position="820"/>
    </location>
</feature>
<feature type="region of interest" description="Disordered" evidence="1">
    <location>
        <begin position="447"/>
        <end position="477"/>
    </location>
</feature>
<keyword evidence="3" id="KW-1185">Reference proteome</keyword>
<dbReference type="EMBL" id="CAUYUJ010015216">
    <property type="protein sequence ID" value="CAK0851204.1"/>
    <property type="molecule type" value="Genomic_DNA"/>
</dbReference>
<evidence type="ECO:0000313" key="2">
    <source>
        <dbReference type="EMBL" id="CAK0851204.1"/>
    </source>
</evidence>
<sequence>MHAFDATCLEECLKVVFAGTISVGPDGASSLQEAGAPQEWVLHGLAKVTLPALTLGVADVRGMPHLLKSLLPAAEELCGVSRTGVVAERPSEVRARVLLVGGYLASHLLEGWYSLLLSALYVYITVTTGYSLLSGAWALIGDTAAFDDQEEEWWWAAVRYAVAHLDAHLYVFMGACLATVHRCWTGRRLFVRYGGKMLVIVDCTVNYKLLRAYVSKLRALAFRFTTFGVSGQNGEDHFVHEMTHLTTSEVVVFAGRADGRLGTLASMEAASIMSLQQARFIAANPCTGVEVVSVGHNPWTKPGLFERSVTLSSEHRPAFYSQQLLHSATGGHAPADVMHGVAMLAKGDLSSAGTRKGNAAAFQDVRIEDIQQEMISRTLDLEDAQDVISSIVKGHSDALGIDPEDFDVAKVINADVAAHLASLNASKEFVYSSLSRRGLTALAKLSPTGSSLYPQQDPTIPRSPSAHHLQFDRSRSETDLVRSRSLVSDSVMRAPTKGSRKIKFTASTIMAVLRGRQMETIIADMRLSRQRRSRAKLSDCDLSPSCQLALKDCYEAWAHLAARRSKEREQRVTSYMAKVAADRAKASSVVLPPRAAAWRTQEEYRQRRRQWMMRYSWLPLAMHATRKCFEVWRELAEAARARRVGPSTAMKILKTVSPVKAYSAGMYSPSKILSWTRSTSPHSVDTENSPHNTKLWDSVVKKVTMGDREGSKAVVIGEHLGSEDREGKAASGRDLILNLSYMEGIYETRVAAAERLLAFYVLFHAAVRPVSRLWGLSFDMDRSESRLRVASTPAPVPFVESTDDDEEPPPQHDSAVLTDPPMLERADSGFVI</sequence>
<protein>
    <submittedName>
        <fullName evidence="2">Uncharacterized protein</fullName>
    </submittedName>
</protein>